<comment type="caution">
    <text evidence="1">The sequence shown here is derived from an EMBL/GenBank/DDBJ whole genome shotgun (WGS) entry which is preliminary data.</text>
</comment>
<protein>
    <recommendedName>
        <fullName evidence="3">Serine/threonine protein kinase</fullName>
    </recommendedName>
</protein>
<dbReference type="RefSeq" id="WP_344370324.1">
    <property type="nucleotide sequence ID" value="NZ_BAAASQ010000001.1"/>
</dbReference>
<accession>A0ABV9UES5</accession>
<reference evidence="2" key="1">
    <citation type="journal article" date="2019" name="Int. J. Syst. Evol. Microbiol.">
        <title>The Global Catalogue of Microorganisms (GCM) 10K type strain sequencing project: providing services to taxonomists for standard genome sequencing and annotation.</title>
        <authorList>
            <consortium name="The Broad Institute Genomics Platform"/>
            <consortium name="The Broad Institute Genome Sequencing Center for Infectious Disease"/>
            <person name="Wu L."/>
            <person name="Ma J."/>
        </authorList>
    </citation>
    <scope>NUCLEOTIDE SEQUENCE [LARGE SCALE GENOMIC DNA]</scope>
    <source>
        <strain evidence="2">CCM 7224</strain>
    </source>
</reference>
<keyword evidence="2" id="KW-1185">Reference proteome</keyword>
<organism evidence="1 2">
    <name type="scientific">Streptomyces mauvecolor</name>
    <dbReference type="NCBI Taxonomy" id="58345"/>
    <lineage>
        <taxon>Bacteria</taxon>
        <taxon>Bacillati</taxon>
        <taxon>Actinomycetota</taxon>
        <taxon>Actinomycetes</taxon>
        <taxon>Kitasatosporales</taxon>
        <taxon>Streptomycetaceae</taxon>
        <taxon>Streptomyces</taxon>
    </lineage>
</organism>
<sequence>MTTQFRPEGPSTEGYWNDRQVAEGKFLGEVGLYGSGETVIRLAEESADGRYEVVKSWSQRTGMVTGDVA</sequence>
<evidence type="ECO:0000313" key="2">
    <source>
        <dbReference type="Proteomes" id="UP001595834"/>
    </source>
</evidence>
<dbReference type="EMBL" id="JBHSIZ010000005">
    <property type="protein sequence ID" value="MFC4955529.1"/>
    <property type="molecule type" value="Genomic_DNA"/>
</dbReference>
<dbReference type="Proteomes" id="UP001595834">
    <property type="component" value="Unassembled WGS sequence"/>
</dbReference>
<name>A0ABV9UES5_9ACTN</name>
<proteinExistence type="predicted"/>
<evidence type="ECO:0000313" key="1">
    <source>
        <dbReference type="EMBL" id="MFC4955529.1"/>
    </source>
</evidence>
<gene>
    <name evidence="1" type="ORF">ACFPFX_04370</name>
</gene>
<evidence type="ECO:0008006" key="3">
    <source>
        <dbReference type="Google" id="ProtNLM"/>
    </source>
</evidence>